<feature type="signal peptide" evidence="5">
    <location>
        <begin position="1"/>
        <end position="19"/>
    </location>
</feature>
<evidence type="ECO:0000256" key="1">
    <source>
        <dbReference type="ARBA" id="ARBA00010790"/>
    </source>
</evidence>
<evidence type="ECO:0000259" key="6">
    <source>
        <dbReference type="PROSITE" id="PS00624"/>
    </source>
</evidence>
<dbReference type="EMBL" id="CH963851">
    <property type="protein sequence ID" value="EDW75337.2"/>
    <property type="molecule type" value="Genomic_DNA"/>
</dbReference>
<keyword evidence="3" id="KW-0274">FAD</keyword>
<evidence type="ECO:0000256" key="5">
    <source>
        <dbReference type="SAM" id="SignalP"/>
    </source>
</evidence>
<accession>B4MT98</accession>
<feature type="binding site" evidence="3">
    <location>
        <position position="285"/>
    </location>
    <ligand>
        <name>FAD</name>
        <dbReference type="ChEBI" id="CHEBI:57692"/>
    </ligand>
</feature>
<dbReference type="PANTHER" id="PTHR11552:SF158">
    <property type="entry name" value="GH23626P-RELATED"/>
    <property type="match status" value="1"/>
</dbReference>
<evidence type="ECO:0000313" key="7">
    <source>
        <dbReference type="EMBL" id="EDW75337.2"/>
    </source>
</evidence>
<dbReference type="OrthoDB" id="269227at2759"/>
<feature type="chain" id="PRO_5006458035" description="Glucose-methanol-choline oxidoreductase N-terminal domain-containing protein" evidence="5">
    <location>
        <begin position="20"/>
        <end position="627"/>
    </location>
</feature>
<evidence type="ECO:0000313" key="8">
    <source>
        <dbReference type="Proteomes" id="UP000007798"/>
    </source>
</evidence>
<keyword evidence="3" id="KW-0285">Flavoprotein</keyword>
<dbReference type="PROSITE" id="PS00624">
    <property type="entry name" value="GMC_OXRED_2"/>
    <property type="match status" value="1"/>
</dbReference>
<keyword evidence="5" id="KW-0732">Signal</keyword>
<sequence>MVFSRGSIMFALLLTLCLGLLPTGTVVNGQSYNGNGLIDILEYMHRGQMQMDLENMDDAELLNEYDFIVVGAGTAGCAVAARLSENPDWRVLLIEAGGPESYAMDMPISAHYLQLGEMNWKYRTEPSPNYCLAMKDNRCNWPRGKVMGGSSVLNYMMYTRGNREDYDRWAALGNPGWSYKELLPYFRKYENSHIPDADRGESRPGRKGPVHVSYTKPRTSIADAFVEASKNAGLRQGDYNGENQLGVSYLQANVYNETRWSSNRAYLYPLKGLRRNLQVKKYTLVTRILIDPKTKTATGVLVKGRPQRIRARREVIVSAGAINTPQLLMLSGLGPAKHLREMGIKPIADLAVGFNLQDHVAPAVSFICNATSLQVSKMFTSEALGDYFRGGGPLRVPGGVEAISFYALDDPSNPRGWSDMELFMVGGGLQTNVALRLALGLKPQIYEEIFGDLERRNANGFMIFPMILRAKSRGRIKLASRNPEQHPRIYANYFAHAYDLNITVRGIEQAVRLIDEPAFRAIDAKLLEAPLPGCRQFPARSSQYWACYARHFTYTIYHYSGTAKMGPRSDRSAVVDARLRVHGINRLRVVDASIMPYLVSGHPNGPTYLIAEKAADMIKEDHNYNDG</sequence>
<dbReference type="SUPFAM" id="SSF51905">
    <property type="entry name" value="FAD/NAD(P)-binding domain"/>
    <property type="match status" value="1"/>
</dbReference>
<dbReference type="HOGENOM" id="CLU_002865_7_0_1"/>
<name>B4MT98_DROWI</name>
<dbReference type="PANTHER" id="PTHR11552">
    <property type="entry name" value="GLUCOSE-METHANOL-CHOLINE GMC OXIDOREDUCTASE"/>
    <property type="match status" value="1"/>
</dbReference>
<dbReference type="STRING" id="7260.B4MT98"/>
<dbReference type="Pfam" id="PF05199">
    <property type="entry name" value="GMC_oxred_C"/>
    <property type="match status" value="1"/>
</dbReference>
<dbReference type="KEGG" id="dwi:6641361"/>
<dbReference type="InterPro" id="IPR012132">
    <property type="entry name" value="GMC_OxRdtase"/>
</dbReference>
<dbReference type="GO" id="GO:0050660">
    <property type="term" value="F:flavin adenine dinucleotide binding"/>
    <property type="evidence" value="ECO:0007669"/>
    <property type="project" value="InterPro"/>
</dbReference>
<feature type="active site" description="Proton donor" evidence="2">
    <location>
        <position position="558"/>
    </location>
</feature>
<dbReference type="eggNOG" id="KOG1238">
    <property type="taxonomic scope" value="Eukaryota"/>
</dbReference>
<protein>
    <recommendedName>
        <fullName evidence="6">Glucose-methanol-choline oxidoreductase N-terminal domain-containing protein</fullName>
    </recommendedName>
</protein>
<dbReference type="InParanoid" id="B4MT98"/>
<dbReference type="SUPFAM" id="SSF54373">
    <property type="entry name" value="FAD-linked reductases, C-terminal domain"/>
    <property type="match status" value="1"/>
</dbReference>
<evidence type="ECO:0000256" key="2">
    <source>
        <dbReference type="PIRSR" id="PIRSR000137-1"/>
    </source>
</evidence>
<comment type="cofactor">
    <cofactor evidence="3">
        <name>FAD</name>
        <dbReference type="ChEBI" id="CHEBI:57692"/>
    </cofactor>
</comment>
<dbReference type="PIRSF" id="PIRSF000137">
    <property type="entry name" value="Alcohol_oxidase"/>
    <property type="match status" value="1"/>
</dbReference>
<dbReference type="Proteomes" id="UP000007798">
    <property type="component" value="Unassembled WGS sequence"/>
</dbReference>
<feature type="domain" description="Glucose-methanol-choline oxidoreductase N-terminal" evidence="6">
    <location>
        <begin position="320"/>
        <end position="334"/>
    </location>
</feature>
<dbReference type="Gene3D" id="3.50.50.60">
    <property type="entry name" value="FAD/NAD(P)-binding domain"/>
    <property type="match status" value="1"/>
</dbReference>
<dbReference type="InterPro" id="IPR000172">
    <property type="entry name" value="GMC_OxRdtase_N"/>
</dbReference>
<reference evidence="7 8" key="1">
    <citation type="journal article" date="2007" name="Nature">
        <title>Evolution of genes and genomes on the Drosophila phylogeny.</title>
        <authorList>
            <consortium name="Drosophila 12 Genomes Consortium"/>
            <person name="Clark A.G."/>
            <person name="Eisen M.B."/>
            <person name="Smith D.R."/>
            <person name="Bergman C.M."/>
            <person name="Oliver B."/>
            <person name="Markow T.A."/>
            <person name="Kaufman T.C."/>
            <person name="Kellis M."/>
            <person name="Gelbart W."/>
            <person name="Iyer V.N."/>
            <person name="Pollard D.A."/>
            <person name="Sackton T.B."/>
            <person name="Larracuente A.M."/>
            <person name="Singh N.D."/>
            <person name="Abad J.P."/>
            <person name="Abt D.N."/>
            <person name="Adryan B."/>
            <person name="Aguade M."/>
            <person name="Akashi H."/>
            <person name="Anderson W.W."/>
            <person name="Aquadro C.F."/>
            <person name="Ardell D.H."/>
            <person name="Arguello R."/>
            <person name="Artieri C.G."/>
            <person name="Barbash D.A."/>
            <person name="Barker D."/>
            <person name="Barsanti P."/>
            <person name="Batterham P."/>
            <person name="Batzoglou S."/>
            <person name="Begun D."/>
            <person name="Bhutkar A."/>
            <person name="Blanco E."/>
            <person name="Bosak S.A."/>
            <person name="Bradley R.K."/>
            <person name="Brand A.D."/>
            <person name="Brent M.R."/>
            <person name="Brooks A.N."/>
            <person name="Brown R.H."/>
            <person name="Butlin R.K."/>
            <person name="Caggese C."/>
            <person name="Calvi B.R."/>
            <person name="Bernardo de Carvalho A."/>
            <person name="Caspi A."/>
            <person name="Castrezana S."/>
            <person name="Celniker S.E."/>
            <person name="Chang J.L."/>
            <person name="Chapple C."/>
            <person name="Chatterji S."/>
            <person name="Chinwalla A."/>
            <person name="Civetta A."/>
            <person name="Clifton S.W."/>
            <person name="Comeron J.M."/>
            <person name="Costello J.C."/>
            <person name="Coyne J.A."/>
            <person name="Daub J."/>
            <person name="David R.G."/>
            <person name="Delcher A.L."/>
            <person name="Delehaunty K."/>
            <person name="Do C.B."/>
            <person name="Ebling H."/>
            <person name="Edwards K."/>
            <person name="Eickbush T."/>
            <person name="Evans J.D."/>
            <person name="Filipski A."/>
            <person name="Findeiss S."/>
            <person name="Freyhult E."/>
            <person name="Fulton L."/>
            <person name="Fulton R."/>
            <person name="Garcia A.C."/>
            <person name="Gardiner A."/>
            <person name="Garfield D.A."/>
            <person name="Garvin B.E."/>
            <person name="Gibson G."/>
            <person name="Gilbert D."/>
            <person name="Gnerre S."/>
            <person name="Godfrey J."/>
            <person name="Good R."/>
            <person name="Gotea V."/>
            <person name="Gravely B."/>
            <person name="Greenberg A.J."/>
            <person name="Griffiths-Jones S."/>
            <person name="Gross S."/>
            <person name="Guigo R."/>
            <person name="Gustafson E.A."/>
            <person name="Haerty W."/>
            <person name="Hahn M.W."/>
            <person name="Halligan D.L."/>
            <person name="Halpern A.L."/>
            <person name="Halter G.M."/>
            <person name="Han M.V."/>
            <person name="Heger A."/>
            <person name="Hillier L."/>
            <person name="Hinrichs A.S."/>
            <person name="Holmes I."/>
            <person name="Hoskins R.A."/>
            <person name="Hubisz M.J."/>
            <person name="Hultmark D."/>
            <person name="Huntley M.A."/>
            <person name="Jaffe D.B."/>
            <person name="Jagadeeshan S."/>
            <person name="Jeck W.R."/>
            <person name="Johnson J."/>
            <person name="Jones C.D."/>
            <person name="Jordan W.C."/>
            <person name="Karpen G.H."/>
            <person name="Kataoka E."/>
            <person name="Keightley P.D."/>
            <person name="Kheradpour P."/>
            <person name="Kirkness E.F."/>
            <person name="Koerich L.B."/>
            <person name="Kristiansen K."/>
            <person name="Kudrna D."/>
            <person name="Kulathinal R.J."/>
            <person name="Kumar S."/>
            <person name="Kwok R."/>
            <person name="Lander E."/>
            <person name="Langley C.H."/>
            <person name="Lapoint R."/>
            <person name="Lazzaro B.P."/>
            <person name="Lee S.J."/>
            <person name="Levesque L."/>
            <person name="Li R."/>
            <person name="Lin C.F."/>
            <person name="Lin M.F."/>
            <person name="Lindblad-Toh K."/>
            <person name="Llopart A."/>
            <person name="Long M."/>
            <person name="Low L."/>
            <person name="Lozovsky E."/>
            <person name="Lu J."/>
            <person name="Luo M."/>
            <person name="Machado C.A."/>
            <person name="Makalowski W."/>
            <person name="Marzo M."/>
            <person name="Matsuda M."/>
            <person name="Matzkin L."/>
            <person name="McAllister B."/>
            <person name="McBride C.S."/>
            <person name="McKernan B."/>
            <person name="McKernan K."/>
            <person name="Mendez-Lago M."/>
            <person name="Minx P."/>
            <person name="Mollenhauer M.U."/>
            <person name="Montooth K."/>
            <person name="Mount S.M."/>
            <person name="Mu X."/>
            <person name="Myers E."/>
            <person name="Negre B."/>
            <person name="Newfeld S."/>
            <person name="Nielsen R."/>
            <person name="Noor M.A."/>
            <person name="O'Grady P."/>
            <person name="Pachter L."/>
            <person name="Papaceit M."/>
            <person name="Parisi M.J."/>
            <person name="Parisi M."/>
            <person name="Parts L."/>
            <person name="Pedersen J.S."/>
            <person name="Pesole G."/>
            <person name="Phillippy A.M."/>
            <person name="Ponting C.P."/>
            <person name="Pop M."/>
            <person name="Porcelli D."/>
            <person name="Powell J.R."/>
            <person name="Prohaska S."/>
            <person name="Pruitt K."/>
            <person name="Puig M."/>
            <person name="Quesneville H."/>
            <person name="Ram K.R."/>
            <person name="Rand D."/>
            <person name="Rasmussen M.D."/>
            <person name="Reed L.K."/>
            <person name="Reenan R."/>
            <person name="Reily A."/>
            <person name="Remington K.A."/>
            <person name="Rieger T.T."/>
            <person name="Ritchie M.G."/>
            <person name="Robin C."/>
            <person name="Rogers Y.H."/>
            <person name="Rohde C."/>
            <person name="Rozas J."/>
            <person name="Rubenfield M.J."/>
            <person name="Ruiz A."/>
            <person name="Russo S."/>
            <person name="Salzberg S.L."/>
            <person name="Sanchez-Gracia A."/>
            <person name="Saranga D.J."/>
            <person name="Sato H."/>
            <person name="Schaeffer S.W."/>
            <person name="Schatz M.C."/>
            <person name="Schlenke T."/>
            <person name="Schwartz R."/>
            <person name="Segarra C."/>
            <person name="Singh R.S."/>
            <person name="Sirot L."/>
            <person name="Sirota M."/>
            <person name="Sisneros N.B."/>
            <person name="Smith C.D."/>
            <person name="Smith T.F."/>
            <person name="Spieth J."/>
            <person name="Stage D.E."/>
            <person name="Stark A."/>
            <person name="Stephan W."/>
            <person name="Strausberg R.L."/>
            <person name="Strempel S."/>
            <person name="Sturgill D."/>
            <person name="Sutton G."/>
            <person name="Sutton G.G."/>
            <person name="Tao W."/>
            <person name="Teichmann S."/>
            <person name="Tobari Y.N."/>
            <person name="Tomimura Y."/>
            <person name="Tsolas J.M."/>
            <person name="Valente V.L."/>
            <person name="Venter E."/>
            <person name="Venter J.C."/>
            <person name="Vicario S."/>
            <person name="Vieira F.G."/>
            <person name="Vilella A.J."/>
            <person name="Villasante A."/>
            <person name="Walenz B."/>
            <person name="Wang J."/>
            <person name="Wasserman M."/>
            <person name="Watts T."/>
            <person name="Wilson D."/>
            <person name="Wilson R.K."/>
            <person name="Wing R.A."/>
            <person name="Wolfner M.F."/>
            <person name="Wong A."/>
            <person name="Wong G.K."/>
            <person name="Wu C.I."/>
            <person name="Wu G."/>
            <person name="Yamamoto D."/>
            <person name="Yang H.P."/>
            <person name="Yang S.P."/>
            <person name="Yorke J.A."/>
            <person name="Yoshida K."/>
            <person name="Zdobnov E."/>
            <person name="Zhang P."/>
            <person name="Zhang Y."/>
            <person name="Zimin A.V."/>
            <person name="Baldwin J."/>
            <person name="Abdouelleil A."/>
            <person name="Abdulkadir J."/>
            <person name="Abebe A."/>
            <person name="Abera B."/>
            <person name="Abreu J."/>
            <person name="Acer S.C."/>
            <person name="Aftuck L."/>
            <person name="Alexander A."/>
            <person name="An P."/>
            <person name="Anderson E."/>
            <person name="Anderson S."/>
            <person name="Arachi H."/>
            <person name="Azer M."/>
            <person name="Bachantsang P."/>
            <person name="Barry A."/>
            <person name="Bayul T."/>
            <person name="Berlin A."/>
            <person name="Bessette D."/>
            <person name="Bloom T."/>
            <person name="Blye J."/>
            <person name="Boguslavskiy L."/>
            <person name="Bonnet C."/>
            <person name="Boukhgalter B."/>
            <person name="Bourzgui I."/>
            <person name="Brown A."/>
            <person name="Cahill P."/>
            <person name="Channer S."/>
            <person name="Cheshatsang Y."/>
            <person name="Chuda L."/>
            <person name="Citroen M."/>
            <person name="Collymore A."/>
            <person name="Cooke P."/>
            <person name="Costello M."/>
            <person name="D'Aco K."/>
            <person name="Daza R."/>
            <person name="De Haan G."/>
            <person name="DeGray S."/>
            <person name="DeMaso C."/>
            <person name="Dhargay N."/>
            <person name="Dooley K."/>
            <person name="Dooley E."/>
            <person name="Doricent M."/>
            <person name="Dorje P."/>
            <person name="Dorjee K."/>
            <person name="Dupes A."/>
            <person name="Elong R."/>
            <person name="Falk J."/>
            <person name="Farina A."/>
            <person name="Faro S."/>
            <person name="Ferguson D."/>
            <person name="Fisher S."/>
            <person name="Foley C.D."/>
            <person name="Franke A."/>
            <person name="Friedrich D."/>
            <person name="Gadbois L."/>
            <person name="Gearin G."/>
            <person name="Gearin C.R."/>
            <person name="Giannoukos G."/>
            <person name="Goode T."/>
            <person name="Graham J."/>
            <person name="Grandbois E."/>
            <person name="Grewal S."/>
            <person name="Gyaltsen K."/>
            <person name="Hafez N."/>
            <person name="Hagos B."/>
            <person name="Hall J."/>
            <person name="Henson C."/>
            <person name="Hollinger A."/>
            <person name="Honan T."/>
            <person name="Huard M.D."/>
            <person name="Hughes L."/>
            <person name="Hurhula B."/>
            <person name="Husby M.E."/>
            <person name="Kamat A."/>
            <person name="Kanga B."/>
            <person name="Kashin S."/>
            <person name="Khazanovich D."/>
            <person name="Kisner P."/>
            <person name="Lance K."/>
            <person name="Lara M."/>
            <person name="Lee W."/>
            <person name="Lennon N."/>
            <person name="Letendre F."/>
            <person name="LeVine R."/>
            <person name="Lipovsky A."/>
            <person name="Liu X."/>
            <person name="Liu J."/>
            <person name="Liu S."/>
            <person name="Lokyitsang T."/>
            <person name="Lokyitsang Y."/>
            <person name="Lubonja R."/>
            <person name="Lui A."/>
            <person name="MacDonald P."/>
            <person name="Magnisalis V."/>
            <person name="Maru K."/>
            <person name="Matthews C."/>
            <person name="McCusker W."/>
            <person name="McDonough S."/>
            <person name="Mehta T."/>
            <person name="Meldrim J."/>
            <person name="Meneus L."/>
            <person name="Mihai O."/>
            <person name="Mihalev A."/>
            <person name="Mihova T."/>
            <person name="Mittelman R."/>
            <person name="Mlenga V."/>
            <person name="Montmayeur A."/>
            <person name="Mulrain L."/>
            <person name="Navidi A."/>
            <person name="Naylor J."/>
            <person name="Negash T."/>
            <person name="Nguyen T."/>
            <person name="Nguyen N."/>
            <person name="Nicol R."/>
            <person name="Norbu C."/>
            <person name="Norbu N."/>
            <person name="Novod N."/>
            <person name="O'Neill B."/>
            <person name="Osman S."/>
            <person name="Markiewicz E."/>
            <person name="Oyono O.L."/>
            <person name="Patti C."/>
            <person name="Phunkhang P."/>
            <person name="Pierre F."/>
            <person name="Priest M."/>
            <person name="Raghuraman S."/>
            <person name="Rege F."/>
            <person name="Reyes R."/>
            <person name="Rise C."/>
            <person name="Rogov P."/>
            <person name="Ross K."/>
            <person name="Ryan E."/>
            <person name="Settipalli S."/>
            <person name="Shea T."/>
            <person name="Sherpa N."/>
            <person name="Shi L."/>
            <person name="Shih D."/>
            <person name="Sparrow T."/>
            <person name="Spaulding J."/>
            <person name="Stalker J."/>
            <person name="Stange-Thomann N."/>
            <person name="Stavropoulos S."/>
            <person name="Stone C."/>
            <person name="Strader C."/>
            <person name="Tesfaye S."/>
            <person name="Thomson T."/>
            <person name="Thoulutsang Y."/>
            <person name="Thoulutsang D."/>
            <person name="Topham K."/>
            <person name="Topping I."/>
            <person name="Tsamla T."/>
            <person name="Vassiliev H."/>
            <person name="Vo A."/>
            <person name="Wangchuk T."/>
            <person name="Wangdi T."/>
            <person name="Weiand M."/>
            <person name="Wilkinson J."/>
            <person name="Wilson A."/>
            <person name="Yadav S."/>
            <person name="Young G."/>
            <person name="Yu Q."/>
            <person name="Zembek L."/>
            <person name="Zhong D."/>
            <person name="Zimmer A."/>
            <person name="Zwirko Z."/>
            <person name="Jaffe D.B."/>
            <person name="Alvarez P."/>
            <person name="Brockman W."/>
            <person name="Butler J."/>
            <person name="Chin C."/>
            <person name="Gnerre S."/>
            <person name="Grabherr M."/>
            <person name="Kleber M."/>
            <person name="Mauceli E."/>
            <person name="MacCallum I."/>
        </authorList>
    </citation>
    <scope>NUCLEOTIDE SEQUENCE [LARGE SCALE GENOMIC DNA]</scope>
    <source>
        <strain evidence="8">Tucson 14030-0811.24</strain>
    </source>
</reference>
<evidence type="ECO:0000256" key="3">
    <source>
        <dbReference type="PIRSR" id="PIRSR000137-2"/>
    </source>
</evidence>
<keyword evidence="7" id="KW-0560">Oxidoreductase</keyword>
<gene>
    <name evidence="7" type="primary">Dwil\GK19378</name>
    <name evidence="7" type="ORF">Dwil_GK19378</name>
</gene>
<keyword evidence="8" id="KW-1185">Reference proteome</keyword>
<evidence type="ECO:0000256" key="4">
    <source>
        <dbReference type="SAM" id="MobiDB-lite"/>
    </source>
</evidence>
<dbReference type="InterPro" id="IPR007867">
    <property type="entry name" value="GMC_OxRtase_C"/>
</dbReference>
<dbReference type="Gene3D" id="3.30.560.10">
    <property type="entry name" value="Glucose Oxidase, domain 3"/>
    <property type="match status" value="1"/>
</dbReference>
<dbReference type="SMR" id="B4MT98"/>
<feature type="active site" description="Proton acceptor" evidence="2">
    <location>
        <position position="602"/>
    </location>
</feature>
<organism evidence="7 8">
    <name type="scientific">Drosophila willistoni</name>
    <name type="common">Fruit fly</name>
    <dbReference type="NCBI Taxonomy" id="7260"/>
    <lineage>
        <taxon>Eukaryota</taxon>
        <taxon>Metazoa</taxon>
        <taxon>Ecdysozoa</taxon>
        <taxon>Arthropoda</taxon>
        <taxon>Hexapoda</taxon>
        <taxon>Insecta</taxon>
        <taxon>Pterygota</taxon>
        <taxon>Neoptera</taxon>
        <taxon>Endopterygota</taxon>
        <taxon>Diptera</taxon>
        <taxon>Brachycera</taxon>
        <taxon>Muscomorpha</taxon>
        <taxon>Ephydroidea</taxon>
        <taxon>Drosophilidae</taxon>
        <taxon>Drosophila</taxon>
        <taxon>Sophophora</taxon>
    </lineage>
</organism>
<proteinExistence type="inferred from homology"/>
<dbReference type="AlphaFoldDB" id="B4MT98"/>
<dbReference type="InterPro" id="IPR036188">
    <property type="entry name" value="FAD/NAD-bd_sf"/>
</dbReference>
<dbReference type="Pfam" id="PF00732">
    <property type="entry name" value="GMC_oxred_N"/>
    <property type="match status" value="1"/>
</dbReference>
<dbReference type="GO" id="GO:0016614">
    <property type="term" value="F:oxidoreductase activity, acting on CH-OH group of donors"/>
    <property type="evidence" value="ECO:0007669"/>
    <property type="project" value="InterPro"/>
</dbReference>
<dbReference type="FunCoup" id="B4MT98">
    <property type="interactions" value="45"/>
</dbReference>
<comment type="similarity">
    <text evidence="1">Belongs to the GMC oxidoreductase family.</text>
</comment>
<feature type="binding site" evidence="3">
    <location>
        <position position="146"/>
    </location>
    <ligand>
        <name>FAD</name>
        <dbReference type="ChEBI" id="CHEBI:57692"/>
    </ligand>
</feature>
<feature type="compositionally biased region" description="Basic and acidic residues" evidence="4">
    <location>
        <begin position="194"/>
        <end position="204"/>
    </location>
</feature>
<feature type="region of interest" description="Disordered" evidence="4">
    <location>
        <begin position="194"/>
        <end position="213"/>
    </location>
</feature>